<feature type="region of interest" description="Disordered" evidence="1">
    <location>
        <begin position="335"/>
        <end position="381"/>
    </location>
</feature>
<comment type="caution">
    <text evidence="2">The sequence shown here is derived from an EMBL/GenBank/DDBJ whole genome shotgun (WGS) entry which is preliminary data.</text>
</comment>
<feature type="compositionally biased region" description="Basic residues" evidence="1">
    <location>
        <begin position="201"/>
        <end position="221"/>
    </location>
</feature>
<sequence length="381" mass="41852">MKLSRHTLGTKIRGNIGAEALLAAGAVLDRRFPVALIDRTELPQTLVATLLCHEIQCAIVAADKSVKRGVLFAPPFLWQLNVSQLVLLVGNDAVQNRQHLVQFQATRIRAMIPRLHEADVNPLKDGRLAQRTDPPPREQTAAGQTQRPYRARAVDANQDRAEVVVGQAAAIVRIAEEVPEVEGRPLVPPVLPQQREDLPARRGRRARGRPARGRCTHRNRPKGPAFPAEERRRLDEQVARQAFDARSDQASAFAVHDVGISLPVVSRVTVANGRRQMTAQSGPPPPRDVRACELRVGLSTGCRSLAPARVGNAGRERKDRRYAWPRRGGFCAGAVSQSSVGGRPSWEPQPPRLIRRKREQEGGARAGRGGRDCRDAVMAVK</sequence>
<accession>K0RD49</accession>
<dbReference type="Proteomes" id="UP000266841">
    <property type="component" value="Unassembled WGS sequence"/>
</dbReference>
<feature type="compositionally biased region" description="Basic and acidic residues" evidence="1">
    <location>
        <begin position="121"/>
        <end position="136"/>
    </location>
</feature>
<reference evidence="2 3" key="1">
    <citation type="journal article" date="2012" name="Genome Biol.">
        <title>Genome and low-iron response of an oceanic diatom adapted to chronic iron limitation.</title>
        <authorList>
            <person name="Lommer M."/>
            <person name="Specht M."/>
            <person name="Roy A.S."/>
            <person name="Kraemer L."/>
            <person name="Andreson R."/>
            <person name="Gutowska M.A."/>
            <person name="Wolf J."/>
            <person name="Bergner S.V."/>
            <person name="Schilhabel M.B."/>
            <person name="Klostermeier U.C."/>
            <person name="Beiko R.G."/>
            <person name="Rosenstiel P."/>
            <person name="Hippler M."/>
            <person name="Laroche J."/>
        </authorList>
    </citation>
    <scope>NUCLEOTIDE SEQUENCE [LARGE SCALE GENOMIC DNA]</scope>
    <source>
        <strain evidence="2 3">CCMP1005</strain>
    </source>
</reference>
<evidence type="ECO:0000313" key="3">
    <source>
        <dbReference type="Proteomes" id="UP000266841"/>
    </source>
</evidence>
<organism evidence="2 3">
    <name type="scientific">Thalassiosira oceanica</name>
    <name type="common">Marine diatom</name>
    <dbReference type="NCBI Taxonomy" id="159749"/>
    <lineage>
        <taxon>Eukaryota</taxon>
        <taxon>Sar</taxon>
        <taxon>Stramenopiles</taxon>
        <taxon>Ochrophyta</taxon>
        <taxon>Bacillariophyta</taxon>
        <taxon>Coscinodiscophyceae</taxon>
        <taxon>Thalassiosirophycidae</taxon>
        <taxon>Thalassiosirales</taxon>
        <taxon>Thalassiosiraceae</taxon>
        <taxon>Thalassiosira</taxon>
    </lineage>
</organism>
<name>K0RD49_THAOC</name>
<dbReference type="AlphaFoldDB" id="K0RD49"/>
<feature type="region of interest" description="Disordered" evidence="1">
    <location>
        <begin position="185"/>
        <end position="234"/>
    </location>
</feature>
<dbReference type="EMBL" id="AGNL01049639">
    <property type="protein sequence ID" value="EJK44472.1"/>
    <property type="molecule type" value="Genomic_DNA"/>
</dbReference>
<protein>
    <submittedName>
        <fullName evidence="2">Uncharacterized protein</fullName>
    </submittedName>
</protein>
<gene>
    <name evidence="2" type="ORF">THAOC_36981</name>
</gene>
<evidence type="ECO:0000256" key="1">
    <source>
        <dbReference type="SAM" id="MobiDB-lite"/>
    </source>
</evidence>
<proteinExistence type="predicted"/>
<evidence type="ECO:0000313" key="2">
    <source>
        <dbReference type="EMBL" id="EJK44472.1"/>
    </source>
</evidence>
<feature type="region of interest" description="Disordered" evidence="1">
    <location>
        <begin position="121"/>
        <end position="149"/>
    </location>
</feature>
<keyword evidence="3" id="KW-1185">Reference proteome</keyword>